<proteinExistence type="predicted"/>
<dbReference type="RefSeq" id="WP_052446287.1">
    <property type="nucleotide sequence ID" value="NZ_FNGU01000003.1"/>
</dbReference>
<protein>
    <submittedName>
        <fullName evidence="2">PTS system IID component, Man family</fullName>
    </submittedName>
</protein>
<organism evidence="2 3">
    <name type="scientific">Geoalkalibacter ferrihydriticus</name>
    <dbReference type="NCBI Taxonomy" id="392333"/>
    <lineage>
        <taxon>Bacteria</taxon>
        <taxon>Pseudomonadati</taxon>
        <taxon>Thermodesulfobacteriota</taxon>
        <taxon>Desulfuromonadia</taxon>
        <taxon>Desulfuromonadales</taxon>
        <taxon>Geoalkalibacteraceae</taxon>
        <taxon>Geoalkalibacter</taxon>
    </lineage>
</organism>
<feature type="transmembrane region" description="Helical" evidence="1">
    <location>
        <begin position="208"/>
        <end position="225"/>
    </location>
</feature>
<accession>A0A1G9PVX8</accession>
<feature type="transmembrane region" description="Helical" evidence="1">
    <location>
        <begin position="182"/>
        <end position="202"/>
    </location>
</feature>
<dbReference type="EMBL" id="FNGU01000003">
    <property type="protein sequence ID" value="SDM02265.1"/>
    <property type="molecule type" value="Genomic_DNA"/>
</dbReference>
<sequence length="250" mass="27925">MKNKNLPFSILLRTLGRTFLLQASWSFERMQSLGALYIMAPALRYLYQGQDLEEAFRRYMVYFNTHPFMAPPVLGATLALEEGQARGEDLPIGPVEFREMVMAPFAAIGDALFWGGFRPLAAVVALFFAFKGSLWAPVIFVVLFNLPHLWFRFGGLMRGYFSGLRMVEVVQRRHLPDWAIRAKEATVVLLGGLCAYLTLVSLGREGVALGWGLLFLPMVVFLGWLTRKGASNLLLILATTGALLCLGLFL</sequence>
<evidence type="ECO:0000256" key="1">
    <source>
        <dbReference type="SAM" id="Phobius"/>
    </source>
</evidence>
<feature type="transmembrane region" description="Helical" evidence="1">
    <location>
        <begin position="232"/>
        <end position="249"/>
    </location>
</feature>
<dbReference type="GO" id="GO:0009401">
    <property type="term" value="P:phosphoenolpyruvate-dependent sugar phosphotransferase system"/>
    <property type="evidence" value="ECO:0007669"/>
    <property type="project" value="InterPro"/>
</dbReference>
<dbReference type="InterPro" id="IPR050303">
    <property type="entry name" value="GatZ_KbaZ_carbometab"/>
</dbReference>
<dbReference type="STRING" id="392333.SAMN05660860_01710"/>
<dbReference type="GO" id="GO:0005886">
    <property type="term" value="C:plasma membrane"/>
    <property type="evidence" value="ECO:0007669"/>
    <property type="project" value="TreeGrafter"/>
</dbReference>
<evidence type="ECO:0000313" key="3">
    <source>
        <dbReference type="Proteomes" id="UP000182146"/>
    </source>
</evidence>
<dbReference type="InterPro" id="IPR004704">
    <property type="entry name" value="PTS_IID_man"/>
</dbReference>
<dbReference type="OrthoDB" id="9811533at2"/>
<dbReference type="Proteomes" id="UP000182146">
    <property type="component" value="Unassembled WGS sequence"/>
</dbReference>
<dbReference type="PANTHER" id="PTHR32502">
    <property type="entry name" value="N-ACETYLGALACTOSAMINE PERMEASE II COMPONENT-RELATED"/>
    <property type="match status" value="1"/>
</dbReference>
<dbReference type="Pfam" id="PF03613">
    <property type="entry name" value="EIID-AGA"/>
    <property type="match status" value="1"/>
</dbReference>
<dbReference type="PANTHER" id="PTHR32502:SF27">
    <property type="entry name" value="PTS SYSTEM, MANNOSE-SPECIFIC IID COMPONENT"/>
    <property type="match status" value="1"/>
</dbReference>
<dbReference type="PROSITE" id="PS51108">
    <property type="entry name" value="PTS_EIID"/>
    <property type="match status" value="1"/>
</dbReference>
<reference evidence="2 3" key="1">
    <citation type="submission" date="2016-10" db="EMBL/GenBank/DDBJ databases">
        <authorList>
            <person name="de Groot N.N."/>
        </authorList>
    </citation>
    <scope>NUCLEOTIDE SEQUENCE [LARGE SCALE GENOMIC DNA]</scope>
    <source>
        <strain evidence="2 3">DSM 17813</strain>
    </source>
</reference>
<dbReference type="AlphaFoldDB" id="A0A1G9PVX8"/>
<keyword evidence="1" id="KW-1133">Transmembrane helix</keyword>
<evidence type="ECO:0000313" key="2">
    <source>
        <dbReference type="EMBL" id="SDM02265.1"/>
    </source>
</evidence>
<keyword evidence="1" id="KW-0812">Transmembrane</keyword>
<keyword evidence="1" id="KW-0472">Membrane</keyword>
<name>A0A1G9PVX8_9BACT</name>
<gene>
    <name evidence="2" type="ORF">SAMN05660860_01710</name>
</gene>